<dbReference type="Gene3D" id="3.40.50.1240">
    <property type="entry name" value="Phosphoglycerate mutase-like"/>
    <property type="match status" value="1"/>
</dbReference>
<reference evidence="12" key="1">
    <citation type="submission" date="2022-11" db="UniProtKB">
        <authorList>
            <consortium name="WormBaseParasite"/>
        </authorList>
    </citation>
    <scope>IDENTIFICATION</scope>
</reference>
<dbReference type="CDD" id="cd07067">
    <property type="entry name" value="HP_PGM_like"/>
    <property type="match status" value="1"/>
</dbReference>
<keyword evidence="4" id="KW-0496">Mitochondrion</keyword>
<dbReference type="GO" id="GO:0004722">
    <property type="term" value="F:protein serine/threonine phosphatase activity"/>
    <property type="evidence" value="ECO:0007669"/>
    <property type="project" value="UniProtKB-EC"/>
</dbReference>
<evidence type="ECO:0000313" key="12">
    <source>
        <dbReference type="WBParaSite" id="PSAMB.scaffold12000size3006.g34553.t1"/>
    </source>
</evidence>
<dbReference type="SMART" id="SM00855">
    <property type="entry name" value="PGAM"/>
    <property type="match status" value="1"/>
</dbReference>
<dbReference type="InterPro" id="IPR029033">
    <property type="entry name" value="His_PPase_superfam"/>
</dbReference>
<organism evidence="11 12">
    <name type="scientific">Plectus sambesii</name>
    <dbReference type="NCBI Taxonomy" id="2011161"/>
    <lineage>
        <taxon>Eukaryota</taxon>
        <taxon>Metazoa</taxon>
        <taxon>Ecdysozoa</taxon>
        <taxon>Nematoda</taxon>
        <taxon>Chromadorea</taxon>
        <taxon>Plectida</taxon>
        <taxon>Plectina</taxon>
        <taxon>Plectoidea</taxon>
        <taxon>Plectidae</taxon>
        <taxon>Plectus</taxon>
    </lineage>
</organism>
<keyword evidence="5" id="KW-0378">Hydrolase</keyword>
<comment type="catalytic activity">
    <reaction evidence="9">
        <text>O-phospho-L-seryl-[protein] + H2O = L-seryl-[protein] + phosphate</text>
        <dbReference type="Rhea" id="RHEA:20629"/>
        <dbReference type="Rhea" id="RHEA-COMP:9863"/>
        <dbReference type="Rhea" id="RHEA-COMP:11604"/>
        <dbReference type="ChEBI" id="CHEBI:15377"/>
        <dbReference type="ChEBI" id="CHEBI:29999"/>
        <dbReference type="ChEBI" id="CHEBI:43474"/>
        <dbReference type="ChEBI" id="CHEBI:83421"/>
        <dbReference type="EC" id="3.1.3.16"/>
    </reaction>
</comment>
<evidence type="ECO:0000256" key="1">
    <source>
        <dbReference type="ARBA" id="ARBA00004294"/>
    </source>
</evidence>
<dbReference type="AlphaFoldDB" id="A0A914UTD0"/>
<dbReference type="Pfam" id="PF00300">
    <property type="entry name" value="His_Phos_1"/>
    <property type="match status" value="1"/>
</dbReference>
<evidence type="ECO:0000256" key="7">
    <source>
        <dbReference type="ARBA" id="ARBA00040722"/>
    </source>
</evidence>
<evidence type="ECO:0000256" key="9">
    <source>
        <dbReference type="ARBA" id="ARBA00047761"/>
    </source>
</evidence>
<comment type="similarity">
    <text evidence="2">Belongs to the phosphoglycerate mutase family. BPG-dependent PGAM subfamily.</text>
</comment>
<dbReference type="EC" id="3.1.3.16" evidence="3"/>
<dbReference type="PANTHER" id="PTHR20935">
    <property type="entry name" value="PHOSPHOGLYCERATE MUTASE-RELATED"/>
    <property type="match status" value="1"/>
</dbReference>
<dbReference type="InterPro" id="IPR051021">
    <property type="entry name" value="Mito_Ser/Thr_phosphatase"/>
</dbReference>
<keyword evidence="4" id="KW-1000">Mitochondrion outer membrane</keyword>
<evidence type="ECO:0000256" key="10">
    <source>
        <dbReference type="ARBA" id="ARBA00048336"/>
    </source>
</evidence>
<dbReference type="Proteomes" id="UP000887566">
    <property type="component" value="Unplaced"/>
</dbReference>
<accession>A0A914UTD0</accession>
<evidence type="ECO:0000313" key="11">
    <source>
        <dbReference type="Proteomes" id="UP000887566"/>
    </source>
</evidence>
<evidence type="ECO:0000256" key="8">
    <source>
        <dbReference type="ARBA" id="ARBA00042520"/>
    </source>
</evidence>
<keyword evidence="11" id="KW-1185">Reference proteome</keyword>
<comment type="subcellular location">
    <subcellularLocation>
        <location evidence="1">Mitochondrion outer membrane</location>
    </subcellularLocation>
</comment>
<comment type="catalytic activity">
    <reaction evidence="10">
        <text>O-phospho-L-threonyl-[protein] + H2O = L-threonyl-[protein] + phosphate</text>
        <dbReference type="Rhea" id="RHEA:47004"/>
        <dbReference type="Rhea" id="RHEA-COMP:11060"/>
        <dbReference type="Rhea" id="RHEA-COMP:11605"/>
        <dbReference type="ChEBI" id="CHEBI:15377"/>
        <dbReference type="ChEBI" id="CHEBI:30013"/>
        <dbReference type="ChEBI" id="CHEBI:43474"/>
        <dbReference type="ChEBI" id="CHEBI:61977"/>
        <dbReference type="EC" id="3.1.3.16"/>
    </reaction>
</comment>
<protein>
    <recommendedName>
        <fullName evidence="6">Serine/threonine-protein phosphatase PGAM5, mitochondrial</fullName>
        <ecNumber evidence="3">3.1.3.16</ecNumber>
    </recommendedName>
    <alternativeName>
        <fullName evidence="8">Phosphoglycerate mutase family member 5 homolog</fullName>
    </alternativeName>
    <alternativeName>
        <fullName evidence="7">Serine/threonine-protein phosphatase Pgam5, mitochondrial</fullName>
    </alternativeName>
</protein>
<dbReference type="GO" id="GO:0005741">
    <property type="term" value="C:mitochondrial outer membrane"/>
    <property type="evidence" value="ECO:0007669"/>
    <property type="project" value="UniProtKB-SubCell"/>
</dbReference>
<evidence type="ECO:0000256" key="5">
    <source>
        <dbReference type="ARBA" id="ARBA00022801"/>
    </source>
</evidence>
<dbReference type="SUPFAM" id="SSF53254">
    <property type="entry name" value="Phosphoglycerate mutase-like"/>
    <property type="match status" value="1"/>
</dbReference>
<dbReference type="GO" id="GO:0090141">
    <property type="term" value="P:positive regulation of mitochondrial fission"/>
    <property type="evidence" value="ECO:0007669"/>
    <property type="project" value="TreeGrafter"/>
</dbReference>
<dbReference type="PANTHER" id="PTHR20935:SF0">
    <property type="entry name" value="SERINE_THREONINE-PROTEIN PHOSPHATASE PGAM5, MITOCHONDRIAL"/>
    <property type="match status" value="1"/>
</dbReference>
<dbReference type="WBParaSite" id="PSAMB.scaffold12000size3006.g34553.t1">
    <property type="protein sequence ID" value="PSAMB.scaffold12000size3006.g34553.t1"/>
    <property type="gene ID" value="PSAMB.scaffold12000size3006.g34553"/>
</dbReference>
<proteinExistence type="inferred from homology"/>
<dbReference type="InterPro" id="IPR013078">
    <property type="entry name" value="His_Pase_superF_clade-1"/>
</dbReference>
<evidence type="ECO:0000256" key="2">
    <source>
        <dbReference type="ARBA" id="ARBA00006717"/>
    </source>
</evidence>
<name>A0A914UTD0_9BILA</name>
<keyword evidence="4" id="KW-0472">Membrane</keyword>
<evidence type="ECO:0000256" key="3">
    <source>
        <dbReference type="ARBA" id="ARBA00013081"/>
    </source>
</evidence>
<evidence type="ECO:0000256" key="4">
    <source>
        <dbReference type="ARBA" id="ARBA00022787"/>
    </source>
</evidence>
<sequence>MRSLGRLGRVALPTGMAAATAWYFSDETRRQQKFTMVKEVFAANKASRMKSATESLETNPSFYHAFPITAKWDENWDSRDPVSLIDQVAYDEADGPKREEMITKVKSKATRHLILVRHGQYHMDGDKCLTKLGREQAQLLGKRLAIWTVEWDKLIMSTMTRATETANLALEELPKELKRKNDSMLEEGAPYPPEPPVAHWRPQHKEFLTDGARIEAAFRKYVHRASPTQEKDSYELIVCHANVIRYFVCRALQFPPEGWLRISLANTSITWLVIRPS</sequence>
<evidence type="ECO:0000256" key="6">
    <source>
        <dbReference type="ARBA" id="ARBA00039765"/>
    </source>
</evidence>